<reference evidence="2" key="1">
    <citation type="submission" date="2006-10" db="EMBL/GenBank/DDBJ databases">
        <authorList>
            <person name="Amadeo P."/>
            <person name="Zhao Q."/>
            <person name="Wortman J."/>
            <person name="Fraser-Liggett C."/>
            <person name="Carlton J."/>
        </authorList>
    </citation>
    <scope>NUCLEOTIDE SEQUENCE</scope>
    <source>
        <strain evidence="2">G3</strain>
    </source>
</reference>
<feature type="region of interest" description="Disordered" evidence="1">
    <location>
        <begin position="207"/>
        <end position="389"/>
    </location>
</feature>
<feature type="compositionally biased region" description="Pro residues" evidence="1">
    <location>
        <begin position="82"/>
        <end position="92"/>
    </location>
</feature>
<proteinExistence type="predicted"/>
<dbReference type="VEuPathDB" id="TrichDB:TVAG_031010"/>
<feature type="compositionally biased region" description="Basic and acidic residues" evidence="1">
    <location>
        <begin position="484"/>
        <end position="494"/>
    </location>
</feature>
<feature type="region of interest" description="Disordered" evidence="1">
    <location>
        <begin position="45"/>
        <end position="92"/>
    </location>
</feature>
<sequence>MSTRIKLTPQEIIDHYKESPIPDFAEAFGPLLSKIQYKPLKYDDFKKSNPVILPGEHNNQHKNENKSKDSNHKQYKHNNSPLPQPQPQPAIPPNIEALAQVQEEHKEITFGDIVQNNANKTEQVNTAPQQEVAAQQPTQQIQQNNQTPQFGFQPMNNPQFPPGFNPQQQIGFGFPQMQPPFGFQPQPIYDPNQFVFQPQMMPQVPMVFTFNPSPAPQTPQFQPQFVPQPNPTTESVQTAPEPKPEQPKVETQPVFQPQEKPQAPVPEISKIEQDELQNKPKAEETSKETEKIEVQPAKYTPPVDFSQLENEQKKIKESQKPEKKQTPKEDKISYQPQPYNPPVDFSQLENEQKKIKESQKSEKPKPKKEEVITYNPAPQQSPANDFGSIEEEMMVKRAIEESLKEQQRSKNKKQEQVIQYGAPVKFSGQSMDDIIREQEKQKPKVEKQEKISTGKRGKYQPFVAPKKEPLPPPVQPNVPSFDKLLNEAEADKNPIKVVQSKPTQPSKKSKKYQPFVPEEKPKQVFQTQSSPVTPSFSSLLESAEKSQQKTQQTTTTPKQTNNVVVGGKKKKKYVDYVEPERVITQPQRPKSNGPSFEELMAAEEKKNPQISQQQNSGGRKKGKKIVISENIITHHVDVYDPEAEEEYVAQRRKAVNQPIKTDFASLLEKEEKLSAKSNKQNVRLGYTATRTQATATSFEQLMAEEQQKAEQFEVAGFGLEQENQQFSTFEDKKSKKNKQQKRNIGANDFWDFDDVNEDDEIITEVKPQNKKKSNPYLAKISKETKQQKPKMSREAWMANKLSEHGVDEEEATEFAEILVTKNQTDMSDSLKSVIADPRVASNIASEFFKLYSFIK</sequence>
<feature type="region of interest" description="Disordered" evidence="1">
    <location>
        <begin position="402"/>
        <end position="622"/>
    </location>
</feature>
<feature type="compositionally biased region" description="Low complexity" evidence="1">
    <location>
        <begin position="165"/>
        <end position="187"/>
    </location>
</feature>
<evidence type="ECO:0000256" key="1">
    <source>
        <dbReference type="SAM" id="MobiDB-lite"/>
    </source>
</evidence>
<evidence type="ECO:0000313" key="3">
    <source>
        <dbReference type="Proteomes" id="UP000001542"/>
    </source>
</evidence>
<name>A2EYK9_TRIV3</name>
<dbReference type="STRING" id="5722.A2EYK9"/>
<keyword evidence="3" id="KW-1185">Reference proteome</keyword>
<dbReference type="Proteomes" id="UP000001542">
    <property type="component" value="Unassembled WGS sequence"/>
</dbReference>
<reference evidence="2" key="2">
    <citation type="journal article" date="2007" name="Science">
        <title>Draft genome sequence of the sexually transmitted pathogen Trichomonas vaginalis.</title>
        <authorList>
            <person name="Carlton J.M."/>
            <person name="Hirt R.P."/>
            <person name="Silva J.C."/>
            <person name="Delcher A.L."/>
            <person name="Schatz M."/>
            <person name="Zhao Q."/>
            <person name="Wortman J.R."/>
            <person name="Bidwell S.L."/>
            <person name="Alsmark U.C.M."/>
            <person name="Besteiro S."/>
            <person name="Sicheritz-Ponten T."/>
            <person name="Noel C.J."/>
            <person name="Dacks J.B."/>
            <person name="Foster P.G."/>
            <person name="Simillion C."/>
            <person name="Van de Peer Y."/>
            <person name="Miranda-Saavedra D."/>
            <person name="Barton G.J."/>
            <person name="Westrop G.D."/>
            <person name="Mueller S."/>
            <person name="Dessi D."/>
            <person name="Fiori P.L."/>
            <person name="Ren Q."/>
            <person name="Paulsen I."/>
            <person name="Zhang H."/>
            <person name="Bastida-Corcuera F.D."/>
            <person name="Simoes-Barbosa A."/>
            <person name="Brown M.T."/>
            <person name="Hayes R.D."/>
            <person name="Mukherjee M."/>
            <person name="Okumura C.Y."/>
            <person name="Schneider R."/>
            <person name="Smith A.J."/>
            <person name="Vanacova S."/>
            <person name="Villalvazo M."/>
            <person name="Haas B.J."/>
            <person name="Pertea M."/>
            <person name="Feldblyum T.V."/>
            <person name="Utterback T.R."/>
            <person name="Shu C.L."/>
            <person name="Osoegawa K."/>
            <person name="de Jong P.J."/>
            <person name="Hrdy I."/>
            <person name="Horvathova L."/>
            <person name="Zubacova Z."/>
            <person name="Dolezal P."/>
            <person name="Malik S.B."/>
            <person name="Logsdon J.M. Jr."/>
            <person name="Henze K."/>
            <person name="Gupta A."/>
            <person name="Wang C.C."/>
            <person name="Dunne R.L."/>
            <person name="Upcroft J.A."/>
            <person name="Upcroft P."/>
            <person name="White O."/>
            <person name="Salzberg S.L."/>
            <person name="Tang P."/>
            <person name="Chiu C.-H."/>
            <person name="Lee Y.-S."/>
            <person name="Embley T.M."/>
            <person name="Coombs G.H."/>
            <person name="Mottram J.C."/>
            <person name="Tachezy J."/>
            <person name="Fraser-Liggett C.M."/>
            <person name="Johnson P.J."/>
        </authorList>
    </citation>
    <scope>NUCLEOTIDE SEQUENCE [LARGE SCALE GENOMIC DNA]</scope>
    <source>
        <strain evidence="2">G3</strain>
    </source>
</reference>
<feature type="compositionally biased region" description="Basic and acidic residues" evidence="1">
    <location>
        <begin position="310"/>
        <end position="332"/>
    </location>
</feature>
<dbReference type="InParanoid" id="A2EYK9"/>
<feature type="compositionally biased region" description="Polar residues" evidence="1">
    <location>
        <begin position="584"/>
        <end position="594"/>
    </location>
</feature>
<dbReference type="KEGG" id="tva:4760122"/>
<feature type="compositionally biased region" description="Basic and acidic residues" evidence="1">
    <location>
        <begin position="433"/>
        <end position="452"/>
    </location>
</feature>
<dbReference type="AlphaFoldDB" id="A2EYK9"/>
<feature type="compositionally biased region" description="Basic and acidic residues" evidence="1">
    <location>
        <begin position="350"/>
        <end position="371"/>
    </location>
</feature>
<feature type="compositionally biased region" description="Basic and acidic residues" evidence="1">
    <location>
        <begin position="402"/>
        <end position="415"/>
    </location>
</feature>
<feature type="compositionally biased region" description="Polar residues" evidence="1">
    <location>
        <begin position="524"/>
        <end position="540"/>
    </location>
</feature>
<dbReference type="EMBL" id="DS113541">
    <property type="protein sequence ID" value="EAY02285.1"/>
    <property type="molecule type" value="Genomic_DNA"/>
</dbReference>
<protein>
    <submittedName>
        <fullName evidence="2">Uncharacterized protein</fullName>
    </submittedName>
</protein>
<feature type="region of interest" description="Disordered" evidence="1">
    <location>
        <begin position="155"/>
        <end position="190"/>
    </location>
</feature>
<feature type="compositionally biased region" description="Basic and acidic residues" evidence="1">
    <location>
        <begin position="58"/>
        <end position="72"/>
    </location>
</feature>
<evidence type="ECO:0000313" key="2">
    <source>
        <dbReference type="EMBL" id="EAY02285.1"/>
    </source>
</evidence>
<feature type="compositionally biased region" description="Low complexity" evidence="1">
    <location>
        <begin position="218"/>
        <end position="233"/>
    </location>
</feature>
<feature type="compositionally biased region" description="Low complexity" evidence="1">
    <location>
        <begin position="548"/>
        <end position="566"/>
    </location>
</feature>
<dbReference type="VEuPathDB" id="TrichDB:TVAGG3_0585750"/>
<dbReference type="RefSeq" id="XP_001314602.1">
    <property type="nucleotide sequence ID" value="XM_001314573.1"/>
</dbReference>
<organism evidence="2 3">
    <name type="scientific">Trichomonas vaginalis (strain ATCC PRA-98 / G3)</name>
    <dbReference type="NCBI Taxonomy" id="412133"/>
    <lineage>
        <taxon>Eukaryota</taxon>
        <taxon>Metamonada</taxon>
        <taxon>Parabasalia</taxon>
        <taxon>Trichomonadida</taxon>
        <taxon>Trichomonadidae</taxon>
        <taxon>Trichomonas</taxon>
    </lineage>
</organism>
<accession>A2EYK9</accession>
<gene>
    <name evidence="2" type="ORF">TVAG_031010</name>
</gene>
<dbReference type="SMR" id="A2EYK9"/>
<feature type="compositionally biased region" description="Polar residues" evidence="1">
    <location>
        <begin position="608"/>
        <end position="617"/>
    </location>
</feature>
<feature type="compositionally biased region" description="Basic and acidic residues" evidence="1">
    <location>
        <begin position="269"/>
        <end position="293"/>
    </location>
</feature>